<proteinExistence type="predicted"/>
<dbReference type="GO" id="GO:0003677">
    <property type="term" value="F:DNA binding"/>
    <property type="evidence" value="ECO:0007669"/>
    <property type="project" value="UniProtKB-KW"/>
</dbReference>
<reference evidence="5" key="1">
    <citation type="journal article" date="2014" name="Int. J. Syst. Evol. Microbiol.">
        <title>Complete genome sequence of Corynebacterium casei LMG S-19264T (=DSM 44701T), isolated from a smear-ripened cheese.</title>
        <authorList>
            <consortium name="US DOE Joint Genome Institute (JGI-PGF)"/>
            <person name="Walter F."/>
            <person name="Albersmeier A."/>
            <person name="Kalinowski J."/>
            <person name="Ruckert C."/>
        </authorList>
    </citation>
    <scope>NUCLEOTIDE SEQUENCE</scope>
    <source>
        <strain evidence="5">JCM 14371</strain>
    </source>
</reference>
<protein>
    <submittedName>
        <fullName evidence="5">GntR family transcriptional regulator</fullName>
    </submittedName>
</protein>
<evidence type="ECO:0000313" key="6">
    <source>
        <dbReference type="Proteomes" id="UP000635726"/>
    </source>
</evidence>
<dbReference type="CDD" id="cd07377">
    <property type="entry name" value="WHTH_GntR"/>
    <property type="match status" value="1"/>
</dbReference>
<dbReference type="SMART" id="SM00345">
    <property type="entry name" value="HTH_GNTR"/>
    <property type="match status" value="1"/>
</dbReference>
<dbReference type="EMBL" id="BMOE01000003">
    <property type="protein sequence ID" value="GGJ69217.1"/>
    <property type="molecule type" value="Genomic_DNA"/>
</dbReference>
<dbReference type="Gene3D" id="1.20.120.530">
    <property type="entry name" value="GntR ligand-binding domain-like"/>
    <property type="match status" value="1"/>
</dbReference>
<dbReference type="InterPro" id="IPR036388">
    <property type="entry name" value="WH-like_DNA-bd_sf"/>
</dbReference>
<evidence type="ECO:0000313" key="5">
    <source>
        <dbReference type="EMBL" id="GGJ69217.1"/>
    </source>
</evidence>
<dbReference type="InterPro" id="IPR036390">
    <property type="entry name" value="WH_DNA-bd_sf"/>
</dbReference>
<dbReference type="Pfam" id="PF07729">
    <property type="entry name" value="FCD"/>
    <property type="match status" value="1"/>
</dbReference>
<dbReference type="SUPFAM" id="SSF48008">
    <property type="entry name" value="GntR ligand-binding domain-like"/>
    <property type="match status" value="1"/>
</dbReference>
<feature type="domain" description="HTH gntR-type" evidence="4">
    <location>
        <begin position="9"/>
        <end position="77"/>
    </location>
</feature>
<dbReference type="SMART" id="SM00895">
    <property type="entry name" value="FCD"/>
    <property type="match status" value="1"/>
</dbReference>
<dbReference type="PANTHER" id="PTHR43537">
    <property type="entry name" value="TRANSCRIPTIONAL REGULATOR, GNTR FAMILY"/>
    <property type="match status" value="1"/>
</dbReference>
<dbReference type="PROSITE" id="PS50949">
    <property type="entry name" value="HTH_GNTR"/>
    <property type="match status" value="1"/>
</dbReference>
<dbReference type="AlphaFoldDB" id="A0A917UMR6"/>
<dbReference type="InterPro" id="IPR011711">
    <property type="entry name" value="GntR_C"/>
</dbReference>
<dbReference type="InterPro" id="IPR000524">
    <property type="entry name" value="Tscrpt_reg_HTH_GntR"/>
</dbReference>
<evidence type="ECO:0000259" key="4">
    <source>
        <dbReference type="PROSITE" id="PS50949"/>
    </source>
</evidence>
<name>A0A917UMR6_9DEIO</name>
<sequence length="243" mass="26505">MTGKPVKAVKIADQVASQLQEWFQSGRLTPGTRLPPERELAAQFGVSRTSVRDALRRLELLGYLDARQGDGTYVRHPGGEAMSQPFRSLVSLVPQNAADLLEFRRLLEPEVAAMAAERLTAPGREALLACVARQRALPDHSPALASEDAQFHDLLAQLAGNTVVLRVLETLRDLLRDVRIIALPAAGSSRTVDDHDRIVQAVLAQDRDGARQAMQAHLDDVSQTYARALSQLRAAAPDPVRST</sequence>
<keyword evidence="6" id="KW-1185">Reference proteome</keyword>
<keyword evidence="2" id="KW-0238">DNA-binding</keyword>
<dbReference type="RefSeq" id="WP_188961381.1">
    <property type="nucleotide sequence ID" value="NZ_BMOE01000003.1"/>
</dbReference>
<comment type="caution">
    <text evidence="5">The sequence shown here is derived from an EMBL/GenBank/DDBJ whole genome shotgun (WGS) entry which is preliminary data.</text>
</comment>
<evidence type="ECO:0000256" key="3">
    <source>
        <dbReference type="ARBA" id="ARBA00023163"/>
    </source>
</evidence>
<dbReference type="SUPFAM" id="SSF46785">
    <property type="entry name" value="Winged helix' DNA-binding domain"/>
    <property type="match status" value="1"/>
</dbReference>
<keyword evidence="3" id="KW-0804">Transcription</keyword>
<evidence type="ECO:0000256" key="1">
    <source>
        <dbReference type="ARBA" id="ARBA00023015"/>
    </source>
</evidence>
<dbReference type="Gene3D" id="1.10.10.10">
    <property type="entry name" value="Winged helix-like DNA-binding domain superfamily/Winged helix DNA-binding domain"/>
    <property type="match status" value="1"/>
</dbReference>
<keyword evidence="1" id="KW-0805">Transcription regulation</keyword>
<dbReference type="Proteomes" id="UP000635726">
    <property type="component" value="Unassembled WGS sequence"/>
</dbReference>
<accession>A0A917UMR6</accession>
<dbReference type="PRINTS" id="PR00035">
    <property type="entry name" value="HTHGNTR"/>
</dbReference>
<dbReference type="PANTHER" id="PTHR43537:SF5">
    <property type="entry name" value="UXU OPERON TRANSCRIPTIONAL REGULATOR"/>
    <property type="match status" value="1"/>
</dbReference>
<reference evidence="5" key="2">
    <citation type="submission" date="2020-09" db="EMBL/GenBank/DDBJ databases">
        <authorList>
            <person name="Sun Q."/>
            <person name="Ohkuma M."/>
        </authorList>
    </citation>
    <scope>NUCLEOTIDE SEQUENCE</scope>
    <source>
        <strain evidence="5">JCM 14371</strain>
    </source>
</reference>
<evidence type="ECO:0000256" key="2">
    <source>
        <dbReference type="ARBA" id="ARBA00023125"/>
    </source>
</evidence>
<dbReference type="Pfam" id="PF00392">
    <property type="entry name" value="GntR"/>
    <property type="match status" value="1"/>
</dbReference>
<dbReference type="InterPro" id="IPR008920">
    <property type="entry name" value="TF_FadR/GntR_C"/>
</dbReference>
<organism evidence="5 6">
    <name type="scientific">Deinococcus aquiradiocola</name>
    <dbReference type="NCBI Taxonomy" id="393059"/>
    <lineage>
        <taxon>Bacteria</taxon>
        <taxon>Thermotogati</taxon>
        <taxon>Deinococcota</taxon>
        <taxon>Deinococci</taxon>
        <taxon>Deinococcales</taxon>
        <taxon>Deinococcaceae</taxon>
        <taxon>Deinococcus</taxon>
    </lineage>
</organism>
<gene>
    <name evidence="5" type="ORF">GCM10008939_12020</name>
</gene>
<dbReference type="GO" id="GO:0003700">
    <property type="term" value="F:DNA-binding transcription factor activity"/>
    <property type="evidence" value="ECO:0007669"/>
    <property type="project" value="InterPro"/>
</dbReference>